<dbReference type="Proteomes" id="UP000694251">
    <property type="component" value="Chromosome 9"/>
</dbReference>
<accession>A0A8T2ALH7</accession>
<name>A0A8T2ALH7_ARASU</name>
<gene>
    <name evidence="1" type="ORF">ISN44_As09g024890</name>
</gene>
<sequence length="108" mass="12242">MGYIREPRDFALFSHLYLSERKSSEFSSPVTAASSVFVSRLSVRNLLAFSAEMSGFRSDIVRFSLRRWSAYVQHPSVSTTVVGWLMSRVSPSVSGVSSSFLLFLFWFL</sequence>
<organism evidence="1 2">
    <name type="scientific">Arabidopsis suecica</name>
    <name type="common">Swedish thale-cress</name>
    <name type="synonym">Cardaminopsis suecica</name>
    <dbReference type="NCBI Taxonomy" id="45249"/>
    <lineage>
        <taxon>Eukaryota</taxon>
        <taxon>Viridiplantae</taxon>
        <taxon>Streptophyta</taxon>
        <taxon>Embryophyta</taxon>
        <taxon>Tracheophyta</taxon>
        <taxon>Spermatophyta</taxon>
        <taxon>Magnoliopsida</taxon>
        <taxon>eudicotyledons</taxon>
        <taxon>Gunneridae</taxon>
        <taxon>Pentapetalae</taxon>
        <taxon>rosids</taxon>
        <taxon>malvids</taxon>
        <taxon>Brassicales</taxon>
        <taxon>Brassicaceae</taxon>
        <taxon>Camelineae</taxon>
        <taxon>Arabidopsis</taxon>
    </lineage>
</organism>
<keyword evidence="2" id="KW-1185">Reference proteome</keyword>
<proteinExistence type="predicted"/>
<dbReference type="EMBL" id="JAEFBJ010000009">
    <property type="protein sequence ID" value="KAG7574291.1"/>
    <property type="molecule type" value="Genomic_DNA"/>
</dbReference>
<comment type="caution">
    <text evidence="1">The sequence shown here is derived from an EMBL/GenBank/DDBJ whole genome shotgun (WGS) entry which is preliminary data.</text>
</comment>
<reference evidence="1 2" key="1">
    <citation type="submission" date="2020-12" db="EMBL/GenBank/DDBJ databases">
        <title>Concerted genomic and epigenomic changes stabilize Arabidopsis allopolyploids.</title>
        <authorList>
            <person name="Chen Z."/>
        </authorList>
    </citation>
    <scope>NUCLEOTIDE SEQUENCE [LARGE SCALE GENOMIC DNA]</scope>
    <source>
        <strain evidence="1">As9502</strain>
        <tissue evidence="1">Leaf</tissue>
    </source>
</reference>
<evidence type="ECO:0000313" key="2">
    <source>
        <dbReference type="Proteomes" id="UP000694251"/>
    </source>
</evidence>
<protein>
    <submittedName>
        <fullName evidence="1">Uncharacterized protein</fullName>
    </submittedName>
</protein>
<dbReference type="AlphaFoldDB" id="A0A8T2ALH7"/>
<evidence type="ECO:0000313" key="1">
    <source>
        <dbReference type="EMBL" id="KAG7574291.1"/>
    </source>
</evidence>